<comment type="function">
    <text evidence="3">Required for maturation of 30S ribosomal subunits.</text>
</comment>
<dbReference type="OrthoDB" id="9805006at2"/>
<dbReference type="SUPFAM" id="SSF75420">
    <property type="entry name" value="YhbC-like, N-terminal domain"/>
    <property type="match status" value="1"/>
</dbReference>
<dbReference type="GO" id="GO:0006412">
    <property type="term" value="P:translation"/>
    <property type="evidence" value="ECO:0007669"/>
    <property type="project" value="TreeGrafter"/>
</dbReference>
<dbReference type="GO" id="GO:0000028">
    <property type="term" value="P:ribosomal small subunit assembly"/>
    <property type="evidence" value="ECO:0007669"/>
    <property type="project" value="TreeGrafter"/>
</dbReference>
<evidence type="ECO:0000313" key="6">
    <source>
        <dbReference type="Proteomes" id="UP000023703"/>
    </source>
</evidence>
<dbReference type="RefSeq" id="WP_038548208.1">
    <property type="nucleotide sequence ID" value="NZ_CP006842.1"/>
</dbReference>
<evidence type="ECO:0000256" key="1">
    <source>
        <dbReference type="ARBA" id="ARBA00022490"/>
    </source>
</evidence>
<dbReference type="STRING" id="1404245.CGLY_07670"/>
<comment type="similarity">
    <text evidence="3">Belongs to the RimP family.</text>
</comment>
<feature type="domain" description="Ribosome maturation factor RimP N-terminal" evidence="4">
    <location>
        <begin position="13"/>
        <end position="89"/>
    </location>
</feature>
<dbReference type="KEGG" id="cgy:CGLY_07670"/>
<dbReference type="InterPro" id="IPR003728">
    <property type="entry name" value="Ribosome_maturation_RimP"/>
</dbReference>
<name>X5DRQ9_9CORY</name>
<evidence type="ECO:0000256" key="2">
    <source>
        <dbReference type="ARBA" id="ARBA00022517"/>
    </source>
</evidence>
<proteinExistence type="inferred from homology"/>
<keyword evidence="2 3" id="KW-0690">Ribosome biogenesis</keyword>
<keyword evidence="1 3" id="KW-0963">Cytoplasm</keyword>
<dbReference type="AlphaFoldDB" id="X5DRQ9"/>
<comment type="subcellular location">
    <subcellularLocation>
        <location evidence="3">Cytoplasm</location>
    </subcellularLocation>
</comment>
<dbReference type="InterPro" id="IPR028989">
    <property type="entry name" value="RimP_N"/>
</dbReference>
<reference evidence="5 6" key="1">
    <citation type="journal article" date="2015" name="Int. J. Syst. Evol. Microbiol.">
        <title>Revisiting Corynebacterium glyciniphilum (ex Kubota et al., 1972) sp. nov., nom. rev., isolated from putrefied banana.</title>
        <authorList>
            <person name="Al-Dilaimi A."/>
            <person name="Bednarz H."/>
            <person name="Lomker A."/>
            <person name="Niehaus K."/>
            <person name="Kalinowski J."/>
            <person name="Ruckert C."/>
        </authorList>
    </citation>
    <scope>NUCLEOTIDE SEQUENCE [LARGE SCALE GENOMIC DNA]</scope>
    <source>
        <strain evidence="5">AJ 3170</strain>
    </source>
</reference>
<dbReference type="Gene3D" id="3.30.300.70">
    <property type="entry name" value="RimP-like superfamily, N-terminal"/>
    <property type="match status" value="1"/>
</dbReference>
<dbReference type="PANTHER" id="PTHR33867">
    <property type="entry name" value="RIBOSOME MATURATION FACTOR RIMP"/>
    <property type="match status" value="1"/>
</dbReference>
<dbReference type="GO" id="GO:0005829">
    <property type="term" value="C:cytosol"/>
    <property type="evidence" value="ECO:0007669"/>
    <property type="project" value="TreeGrafter"/>
</dbReference>
<evidence type="ECO:0000256" key="3">
    <source>
        <dbReference type="HAMAP-Rule" id="MF_01077"/>
    </source>
</evidence>
<evidence type="ECO:0000259" key="4">
    <source>
        <dbReference type="Pfam" id="PF02576"/>
    </source>
</evidence>
<accession>X5DRQ9</accession>
<dbReference type="EMBL" id="CP006842">
    <property type="protein sequence ID" value="AHW63979.1"/>
    <property type="molecule type" value="Genomic_DNA"/>
</dbReference>
<dbReference type="eggNOG" id="COG0779">
    <property type="taxonomic scope" value="Bacteria"/>
</dbReference>
<keyword evidence="6" id="KW-1185">Reference proteome</keyword>
<protein>
    <recommendedName>
        <fullName evidence="3">Ribosome maturation factor RimP</fullName>
    </recommendedName>
</protein>
<dbReference type="Pfam" id="PF02576">
    <property type="entry name" value="RimP_N"/>
    <property type="match status" value="1"/>
</dbReference>
<dbReference type="HOGENOM" id="CLU_070525_3_0_11"/>
<organism evidence="5 6">
    <name type="scientific">Corynebacterium glyciniphilum AJ 3170</name>
    <dbReference type="NCBI Taxonomy" id="1404245"/>
    <lineage>
        <taxon>Bacteria</taxon>
        <taxon>Bacillati</taxon>
        <taxon>Actinomycetota</taxon>
        <taxon>Actinomycetes</taxon>
        <taxon>Mycobacteriales</taxon>
        <taxon>Corynebacteriaceae</taxon>
        <taxon>Corynebacterium</taxon>
    </lineage>
</organism>
<dbReference type="NCBIfam" id="NF000930">
    <property type="entry name" value="PRK00092.2-2"/>
    <property type="match status" value="1"/>
</dbReference>
<dbReference type="PANTHER" id="PTHR33867:SF1">
    <property type="entry name" value="RIBOSOME MATURATION FACTOR RIMP"/>
    <property type="match status" value="1"/>
</dbReference>
<dbReference type="Proteomes" id="UP000023703">
    <property type="component" value="Chromosome"/>
</dbReference>
<gene>
    <name evidence="3 5" type="primary">rimP</name>
    <name evidence="5" type="ORF">CGLY_07670</name>
</gene>
<dbReference type="InterPro" id="IPR035956">
    <property type="entry name" value="RimP_N_sf"/>
</dbReference>
<sequence>MAFPSEQDLAEVVGPLAATLGLDLESITVTRAGAKSAVRVAVDADDRPDLDQLEELSKAVSGELDARESSGTLNFGPGYTFEVTTPGLETPLTELRHFRRNAGRLVSIDGTQARIAAVDGDTGEIWLIRPGEKKKEAPQVEARGLASAAGALVEVEFSEPPVDQRDLVGLDPEKYRALRAQKDDK</sequence>
<evidence type="ECO:0000313" key="5">
    <source>
        <dbReference type="EMBL" id="AHW63979.1"/>
    </source>
</evidence>
<dbReference type="HAMAP" id="MF_01077">
    <property type="entry name" value="RimP"/>
    <property type="match status" value="1"/>
</dbReference>